<evidence type="ECO:0000256" key="1">
    <source>
        <dbReference type="SAM" id="Phobius"/>
    </source>
</evidence>
<dbReference type="EMBL" id="MPDH01000007">
    <property type="protein sequence ID" value="PNP92550.1"/>
    <property type="molecule type" value="Genomic_DNA"/>
</dbReference>
<dbReference type="Proteomes" id="UP000236500">
    <property type="component" value="Unassembled WGS sequence"/>
</dbReference>
<keyword evidence="3" id="KW-1185">Reference proteome</keyword>
<keyword evidence="1" id="KW-1133">Transmembrane helix</keyword>
<keyword evidence="1" id="KW-0472">Membrane</keyword>
<proteinExistence type="predicted"/>
<feature type="transmembrane region" description="Helical" evidence="1">
    <location>
        <begin position="120"/>
        <end position="137"/>
    </location>
</feature>
<protein>
    <submittedName>
        <fullName evidence="2">Uncharacterized protein</fullName>
    </submittedName>
</protein>
<feature type="transmembrane region" description="Helical" evidence="1">
    <location>
        <begin position="63"/>
        <end position="81"/>
    </location>
</feature>
<name>A0ABX4XMI7_9LIST</name>
<accession>A0ABX4XMI7</accession>
<dbReference type="RefSeq" id="WP_103034884.1">
    <property type="nucleotide sequence ID" value="NZ_MPDH01000007.1"/>
</dbReference>
<reference evidence="2 3" key="1">
    <citation type="submission" date="2016-11" db="EMBL/GenBank/DDBJ databases">
        <title>Whole Genome Sequence of Listeria newyorkensis.</title>
        <authorList>
            <person name="Frink S."/>
            <person name="Morales C."/>
            <person name="Kiang D."/>
        </authorList>
    </citation>
    <scope>NUCLEOTIDE SEQUENCE [LARGE SCALE GENOMIC DNA]</scope>
    <source>
        <strain evidence="2 3">F1604011-044</strain>
    </source>
</reference>
<feature type="transmembrane region" description="Helical" evidence="1">
    <location>
        <begin position="93"/>
        <end position="114"/>
    </location>
</feature>
<sequence>MKYLQYHLKYSYERISSTLAQFLIKAIIYLTIAYLLLIPLAYLLDNTKILTDIKSDTLETIDIMIAFIFLLAVAVIILKIIPSYISTKERAFLSLRILGYSIFFYCLSSIVHSGGDFDNINAWMLLFMVIFVLREFKNFIALAWNKFSDSVKESNEKLPILITFFGTLISLIALFK</sequence>
<organism evidence="2 3">
    <name type="scientific">Listeria newyorkensis</name>
    <dbReference type="NCBI Taxonomy" id="1497681"/>
    <lineage>
        <taxon>Bacteria</taxon>
        <taxon>Bacillati</taxon>
        <taxon>Bacillota</taxon>
        <taxon>Bacilli</taxon>
        <taxon>Bacillales</taxon>
        <taxon>Listeriaceae</taxon>
        <taxon>Listeria</taxon>
    </lineage>
</organism>
<feature type="transmembrane region" description="Helical" evidence="1">
    <location>
        <begin position="22"/>
        <end position="43"/>
    </location>
</feature>
<keyword evidence="1" id="KW-0812">Transmembrane</keyword>
<feature type="transmembrane region" description="Helical" evidence="1">
    <location>
        <begin position="158"/>
        <end position="175"/>
    </location>
</feature>
<gene>
    <name evidence="2" type="ORF">BMT55_08250</name>
</gene>
<evidence type="ECO:0000313" key="2">
    <source>
        <dbReference type="EMBL" id="PNP92550.1"/>
    </source>
</evidence>
<comment type="caution">
    <text evidence="2">The sequence shown here is derived from an EMBL/GenBank/DDBJ whole genome shotgun (WGS) entry which is preliminary data.</text>
</comment>
<evidence type="ECO:0000313" key="3">
    <source>
        <dbReference type="Proteomes" id="UP000236500"/>
    </source>
</evidence>